<evidence type="ECO:0000313" key="3">
    <source>
        <dbReference type="Proteomes" id="UP000014071"/>
    </source>
</evidence>
<reference evidence="3" key="1">
    <citation type="journal article" date="2013" name="Genome Announc.">
        <title>Draft genome sequence of the basidiomycetous yeast-like fungus Pseudozyma hubeiensis SY62, which produces an abundant amount of the biosurfactant mannosylerythritol lipids.</title>
        <authorList>
            <person name="Konishi M."/>
            <person name="Hatada Y."/>
            <person name="Horiuchi J."/>
        </authorList>
    </citation>
    <scope>NUCLEOTIDE SEQUENCE [LARGE SCALE GENOMIC DNA]</scope>
    <source>
        <strain evidence="3">SY62</strain>
    </source>
</reference>
<name>R9PC81_PSEHS</name>
<evidence type="ECO:0000313" key="2">
    <source>
        <dbReference type="EMBL" id="GAC99023.1"/>
    </source>
</evidence>
<sequence>MAVFKGGPALPKRSETTMSAPPATNTSPPSTPASRTQRTTAVLSNRPSKLNNDDVDMQDMDSGDDYATSTFRGSSTDDDGDAGITTPISDIRSTSRNNNVKRELDDADDADGGPAKTRKTALTEDAARDVKPMKAEPSTPKKARTNAAAGSSKDGPKTPTKRQTSSAPATPGQAGESLSNWNSDHWDDLNFAILKVALDHSAELYEASPSLNPWRFKGRLLVKVRQLMKDATGGDVAGKRWDVECKPGRAKSSPKK</sequence>
<feature type="compositionally biased region" description="Polar residues" evidence="1">
    <location>
        <begin position="86"/>
        <end position="98"/>
    </location>
</feature>
<feature type="compositionally biased region" description="Basic and acidic residues" evidence="1">
    <location>
        <begin position="121"/>
        <end position="134"/>
    </location>
</feature>
<dbReference type="RefSeq" id="XP_012192610.1">
    <property type="nucleotide sequence ID" value="XM_012337220.1"/>
</dbReference>
<dbReference type="EMBL" id="DF238822">
    <property type="protein sequence ID" value="GAC99023.1"/>
    <property type="molecule type" value="Genomic_DNA"/>
</dbReference>
<organism evidence="2 3">
    <name type="scientific">Pseudozyma hubeiensis (strain SY62)</name>
    <name type="common">Yeast</name>
    <dbReference type="NCBI Taxonomy" id="1305764"/>
    <lineage>
        <taxon>Eukaryota</taxon>
        <taxon>Fungi</taxon>
        <taxon>Dikarya</taxon>
        <taxon>Basidiomycota</taxon>
        <taxon>Ustilaginomycotina</taxon>
        <taxon>Ustilaginomycetes</taxon>
        <taxon>Ustilaginales</taxon>
        <taxon>Ustilaginaceae</taxon>
        <taxon>Pseudozyma</taxon>
    </lineage>
</organism>
<dbReference type="GeneID" id="24111889"/>
<dbReference type="Proteomes" id="UP000014071">
    <property type="component" value="Unassembled WGS sequence"/>
</dbReference>
<feature type="compositionally biased region" description="Low complexity" evidence="1">
    <location>
        <begin position="16"/>
        <end position="41"/>
    </location>
</feature>
<gene>
    <name evidence="2" type="ORF">PHSY_006620</name>
</gene>
<feature type="region of interest" description="Disordered" evidence="1">
    <location>
        <begin position="1"/>
        <end position="181"/>
    </location>
</feature>
<accession>R9PC81</accession>
<dbReference type="HOGENOM" id="CLU_070644_0_0_1"/>
<evidence type="ECO:0000256" key="1">
    <source>
        <dbReference type="SAM" id="MobiDB-lite"/>
    </source>
</evidence>
<feature type="compositionally biased region" description="Acidic residues" evidence="1">
    <location>
        <begin position="53"/>
        <end position="64"/>
    </location>
</feature>
<keyword evidence="3" id="KW-1185">Reference proteome</keyword>
<dbReference type="eggNOG" id="ENOG502TM4X">
    <property type="taxonomic scope" value="Eukaryota"/>
</dbReference>
<protein>
    <submittedName>
        <fullName evidence="2">Metal resistance protein YCF1</fullName>
    </submittedName>
</protein>
<dbReference type="OrthoDB" id="2546640at2759"/>
<dbReference type="AlphaFoldDB" id="R9PC81"/>
<proteinExistence type="predicted"/>